<gene>
    <name evidence="5" type="ORF">N0V93_003367</name>
</gene>
<evidence type="ECO:0000256" key="2">
    <source>
        <dbReference type="ARBA" id="ARBA00022679"/>
    </source>
</evidence>
<comment type="caution">
    <text evidence="5">The sequence shown here is derived from an EMBL/GenBank/DDBJ whole genome shotgun (WGS) entry which is preliminary data.</text>
</comment>
<sequence>MLQILRVAGMRQSVALCIFTLGNACLSLRYSTTSSLERPVLLSAFALLMTGCCLILHTRLKTGEAVSAKRHLRHIAQGQARAESLYTIAVVIAIVARAFLFRHTLWWTQCTAPAVFTILPALLLAAEWAWPQHDYTPLASSERSPGPPQGIWSHLGSITKKRSGTRSRFPARHLALALSWAILVNRVLVLMDHTTGAVCPAGTLWPAAGLVQILGLGLDGAALFILGRLRRKTQPEEEKPGPGGRGGHLGEECLLAAATMLLLLLATSPFATTSVRELAASSSFRSLVVRDLFMDSFLATAVLLSGLILLAHMTPITLALIGGAAFLSVHHTFQTAHGYGASQSVSPTALVIAIFTIGFLAIMSHNTIRLETEVSRLSNFDKTQHKKRLIACLTMITLLFSINCVRSLLTPPHDPLPIIQSAQNAGNDWLFQAARSQTASDAAAAYKARYGMPPPPKFDDWHAFALKHKSPVIDTFDQIRADLLPFWGLPPAELRKRTSQLLAQRDLGIGGIRIRGGKVMLSPNTPGTHLWMLEAYKEMIEPFATSLPDMDVAFNLDDECRVAMPAAVLSQLREEGRRPLHLLTSSKANGHPLRGWFSKAADPPLDEAYLEKDHVDTSLSRFFSKKTPRLPLYDTYIAPTCPSDSAALQYKWWDGNVALPAAHGGITAAPPDLCDRPDLARMHGFLLSPASFVVTQEAMPIFSQSRVDGFNDILVPSPWNYVDKVGVDETTDMEWQLKQDTVFWRGSSSDGFAKGNSWPGFLRARLVNLAKALRSGLPSSRTSPSALPDIDISFVGNFTHCDPSDCRSEAATFHGHTQASGAPKIDFQEHWLYRHLIDVDGAGFSGRFLPFLRSHSTAYRATLFRTWYDERVKPWKHYVPLDVSLSGLWDVVWLVSKKLIVKQEDSELSLGERIAIDGHDWAAKALRKEDMQVYMFRLLLEWGRLVDDDREELGYDP</sequence>
<feature type="transmembrane region" description="Helical" evidence="3">
    <location>
        <begin position="389"/>
        <end position="409"/>
    </location>
</feature>
<reference evidence="5" key="1">
    <citation type="submission" date="2022-10" db="EMBL/GenBank/DDBJ databases">
        <title>Tapping the CABI collections for fungal endophytes: first genome assemblies for Collariella, Neodidymelliopsis, Ascochyta clinopodiicola, Didymella pomorum, Didymosphaeria variabile, Neocosmospora piperis and Neocucurbitaria cava.</title>
        <authorList>
            <person name="Hill R."/>
        </authorList>
    </citation>
    <scope>NUCLEOTIDE SEQUENCE</scope>
    <source>
        <strain evidence="5">IMI 355082</strain>
    </source>
</reference>
<keyword evidence="2" id="KW-0808">Transferase</keyword>
<keyword evidence="3" id="KW-1133">Transmembrane helix</keyword>
<feature type="transmembrane region" description="Helical" evidence="3">
    <location>
        <begin position="348"/>
        <end position="368"/>
    </location>
</feature>
<keyword evidence="3" id="KW-0472">Membrane</keyword>
<protein>
    <recommendedName>
        <fullName evidence="4">Glycosyl transferase CAP10 domain-containing protein</fullName>
    </recommendedName>
</protein>
<accession>A0A9W9CYJ3</accession>
<dbReference type="GO" id="GO:0016740">
    <property type="term" value="F:transferase activity"/>
    <property type="evidence" value="ECO:0007669"/>
    <property type="project" value="UniProtKB-KW"/>
</dbReference>
<dbReference type="SMART" id="SM00672">
    <property type="entry name" value="CAP10"/>
    <property type="match status" value="1"/>
</dbReference>
<keyword evidence="6" id="KW-1185">Reference proteome</keyword>
<evidence type="ECO:0000256" key="3">
    <source>
        <dbReference type="SAM" id="Phobius"/>
    </source>
</evidence>
<dbReference type="AlphaFoldDB" id="A0A9W9CYJ3"/>
<evidence type="ECO:0000313" key="5">
    <source>
        <dbReference type="EMBL" id="KAJ4394150.1"/>
    </source>
</evidence>
<dbReference type="Pfam" id="PF05686">
    <property type="entry name" value="Glyco_transf_90"/>
    <property type="match status" value="1"/>
</dbReference>
<name>A0A9W9CYJ3_9PEZI</name>
<dbReference type="InterPro" id="IPR051091">
    <property type="entry name" value="O-Glucosyltr/Glycosyltrsf_90"/>
</dbReference>
<dbReference type="Proteomes" id="UP001140453">
    <property type="component" value="Unassembled WGS sequence"/>
</dbReference>
<comment type="similarity">
    <text evidence="1">Belongs to the glycosyltransferase 90 family.</text>
</comment>
<feature type="domain" description="Glycosyl transferase CAP10" evidence="4">
    <location>
        <begin position="672"/>
        <end position="949"/>
    </location>
</feature>
<evidence type="ECO:0000313" key="6">
    <source>
        <dbReference type="Proteomes" id="UP001140453"/>
    </source>
</evidence>
<feature type="transmembrane region" description="Helical" evidence="3">
    <location>
        <begin position="106"/>
        <end position="126"/>
    </location>
</feature>
<evidence type="ECO:0000259" key="4">
    <source>
        <dbReference type="SMART" id="SM00672"/>
    </source>
</evidence>
<feature type="transmembrane region" description="Helical" evidence="3">
    <location>
        <begin position="171"/>
        <end position="191"/>
    </location>
</feature>
<keyword evidence="3" id="KW-0812">Transmembrane</keyword>
<feature type="transmembrane region" description="Helical" evidence="3">
    <location>
        <begin position="80"/>
        <end position="100"/>
    </location>
</feature>
<evidence type="ECO:0000256" key="1">
    <source>
        <dbReference type="ARBA" id="ARBA00010118"/>
    </source>
</evidence>
<dbReference type="PANTHER" id="PTHR12203:SF35">
    <property type="entry name" value="PROTEIN O-GLUCOSYLTRANSFERASE 1"/>
    <property type="match status" value="1"/>
</dbReference>
<dbReference type="OrthoDB" id="541052at2759"/>
<proteinExistence type="inferred from homology"/>
<dbReference type="InterPro" id="IPR006598">
    <property type="entry name" value="CAP10"/>
</dbReference>
<dbReference type="EMBL" id="JAPEVB010000002">
    <property type="protein sequence ID" value="KAJ4394150.1"/>
    <property type="molecule type" value="Genomic_DNA"/>
</dbReference>
<organism evidence="5 6">
    <name type="scientific">Gnomoniopsis smithogilvyi</name>
    <dbReference type="NCBI Taxonomy" id="1191159"/>
    <lineage>
        <taxon>Eukaryota</taxon>
        <taxon>Fungi</taxon>
        <taxon>Dikarya</taxon>
        <taxon>Ascomycota</taxon>
        <taxon>Pezizomycotina</taxon>
        <taxon>Sordariomycetes</taxon>
        <taxon>Sordariomycetidae</taxon>
        <taxon>Diaporthales</taxon>
        <taxon>Gnomoniaceae</taxon>
        <taxon>Gnomoniopsis</taxon>
    </lineage>
</organism>
<dbReference type="PANTHER" id="PTHR12203">
    <property type="entry name" value="KDEL LYS-ASP-GLU-LEU CONTAINING - RELATED"/>
    <property type="match status" value="1"/>
</dbReference>
<feature type="transmembrane region" description="Helical" evidence="3">
    <location>
        <begin position="39"/>
        <end position="60"/>
    </location>
</feature>
<feature type="transmembrane region" description="Helical" evidence="3">
    <location>
        <begin position="203"/>
        <end position="226"/>
    </location>
</feature>